<evidence type="ECO:0000256" key="1">
    <source>
        <dbReference type="SAM" id="Coils"/>
    </source>
</evidence>
<accession>A0A2Z5FSM7</accession>
<dbReference type="RefSeq" id="WP_114205317.1">
    <property type="nucleotide sequence ID" value="NZ_CP030840.1"/>
</dbReference>
<dbReference type="Proteomes" id="UP000253606">
    <property type="component" value="Chromosome"/>
</dbReference>
<protein>
    <recommendedName>
        <fullName evidence="4">DUF2959 domain-containing protein</fullName>
    </recommendedName>
</protein>
<dbReference type="EMBL" id="CP030840">
    <property type="protein sequence ID" value="AXC09485.1"/>
    <property type="molecule type" value="Genomic_DNA"/>
</dbReference>
<dbReference type="Pfam" id="PF11172">
    <property type="entry name" value="DUF2959"/>
    <property type="match status" value="1"/>
</dbReference>
<keyword evidence="1" id="KW-0175">Coiled coil</keyword>
<dbReference type="InterPro" id="IPR021342">
    <property type="entry name" value="DUF2959"/>
</dbReference>
<proteinExistence type="predicted"/>
<dbReference type="KEGG" id="abas:ACPOL_0098"/>
<name>A0A2Z5FSM7_9BACT</name>
<keyword evidence="3" id="KW-1185">Reference proteome</keyword>
<dbReference type="PROSITE" id="PS51257">
    <property type="entry name" value="PROKAR_LIPOPROTEIN"/>
    <property type="match status" value="1"/>
</dbReference>
<reference evidence="2 3" key="1">
    <citation type="journal article" date="2018" name="Front. Microbiol.">
        <title>Hydrolytic Capabilities as a Key to Environmental Success: Chitinolytic and Cellulolytic Acidobacteria From Acidic Sub-arctic Soils and Boreal Peatlands.</title>
        <authorList>
            <person name="Belova S.E."/>
            <person name="Ravin N.V."/>
            <person name="Pankratov T.A."/>
            <person name="Rakitin A.L."/>
            <person name="Ivanova A.A."/>
            <person name="Beletsky A.V."/>
            <person name="Mardanov A.V."/>
            <person name="Sinninghe Damste J.S."/>
            <person name="Dedysh S.N."/>
        </authorList>
    </citation>
    <scope>NUCLEOTIDE SEQUENCE [LARGE SCALE GENOMIC DNA]</scope>
    <source>
        <strain evidence="2 3">SBC82</strain>
    </source>
</reference>
<dbReference type="AlphaFoldDB" id="A0A2Z5FSM7"/>
<organism evidence="2 3">
    <name type="scientific">Acidisarcina polymorpha</name>
    <dbReference type="NCBI Taxonomy" id="2211140"/>
    <lineage>
        <taxon>Bacteria</taxon>
        <taxon>Pseudomonadati</taxon>
        <taxon>Acidobacteriota</taxon>
        <taxon>Terriglobia</taxon>
        <taxon>Terriglobales</taxon>
        <taxon>Acidobacteriaceae</taxon>
        <taxon>Acidisarcina</taxon>
    </lineage>
</organism>
<evidence type="ECO:0000313" key="2">
    <source>
        <dbReference type="EMBL" id="AXC09485.1"/>
    </source>
</evidence>
<feature type="coiled-coil region" evidence="1">
    <location>
        <begin position="39"/>
        <end position="66"/>
    </location>
</feature>
<dbReference type="OrthoDB" id="9780401at2"/>
<evidence type="ECO:0008006" key="4">
    <source>
        <dbReference type="Google" id="ProtNLM"/>
    </source>
</evidence>
<sequence length="219" mass="24331">MPHRTAALLLLLALSLTGCTSIFYKAMSTLGKEKRDILVSRVKDAKKDQEETKEKLKTTMENFQAITGFQGGSLEKSYKRLNSSYEDAAGQASKLHDKIQSIDQVSQDLFKEWQGEINGMKNAKLKAQSATLLRNAKTRQAAYMRAMHKTEDKIDPVLSAFHDQVLFLKHNLNARAIGSLKDTTANIQTNVADLIQSIDDSSAEADNLINTLSQSDNPK</sequence>
<gene>
    <name evidence="2" type="ORF">ACPOL_0098</name>
</gene>
<evidence type="ECO:0000313" key="3">
    <source>
        <dbReference type="Proteomes" id="UP000253606"/>
    </source>
</evidence>